<dbReference type="EMBL" id="OX597833">
    <property type="protein sequence ID" value="CAI9737741.1"/>
    <property type="molecule type" value="Genomic_DNA"/>
</dbReference>
<comment type="subcellular location">
    <subcellularLocation>
        <location evidence="1">Mitochondrion membrane</location>
    </subcellularLocation>
</comment>
<reference evidence="8" key="1">
    <citation type="submission" date="2023-08" db="EMBL/GenBank/DDBJ databases">
        <authorList>
            <person name="Alioto T."/>
            <person name="Alioto T."/>
            <person name="Gomez Garrido J."/>
        </authorList>
    </citation>
    <scope>NUCLEOTIDE SEQUENCE</scope>
</reference>
<dbReference type="PANTHER" id="PTHR14360">
    <property type="entry name" value="PROTEIN FMP32, MITOCHONDRIAL"/>
    <property type="match status" value="1"/>
</dbReference>
<comment type="similarity">
    <text evidence="2">Belongs to the CCDC90 family.</text>
</comment>
<keyword evidence="5" id="KW-0175">Coiled coil</keyword>
<evidence type="ECO:0000256" key="1">
    <source>
        <dbReference type="ARBA" id="ARBA00004325"/>
    </source>
</evidence>
<evidence type="ECO:0000256" key="7">
    <source>
        <dbReference type="ARBA" id="ARBA00023136"/>
    </source>
</evidence>
<evidence type="ECO:0000313" key="9">
    <source>
        <dbReference type="Proteomes" id="UP001162480"/>
    </source>
</evidence>
<keyword evidence="4" id="KW-1133">Transmembrane helix</keyword>
<dbReference type="Pfam" id="PF07798">
    <property type="entry name" value="CCDC90-like"/>
    <property type="match status" value="1"/>
</dbReference>
<evidence type="ECO:0000313" key="8">
    <source>
        <dbReference type="EMBL" id="CAI9737741.1"/>
    </source>
</evidence>
<evidence type="ECO:0000256" key="6">
    <source>
        <dbReference type="ARBA" id="ARBA00023128"/>
    </source>
</evidence>
<dbReference type="PANTHER" id="PTHR14360:SF1">
    <property type="entry name" value="PROTEIN FMP32, MITOCHONDRIAL"/>
    <property type="match status" value="1"/>
</dbReference>
<evidence type="ECO:0000256" key="3">
    <source>
        <dbReference type="ARBA" id="ARBA00022692"/>
    </source>
</evidence>
<keyword evidence="7" id="KW-0472">Membrane</keyword>
<dbReference type="Gene3D" id="1.20.5.340">
    <property type="match status" value="1"/>
</dbReference>
<keyword evidence="3" id="KW-0812">Transmembrane</keyword>
<keyword evidence="6" id="KW-0496">Mitochondrion</keyword>
<dbReference type="InterPro" id="IPR024461">
    <property type="entry name" value="CCDC90-like"/>
</dbReference>
<sequence>MACGRFTVLPLLRKSQLILENYKNDQFSFLSRIPFRRMSYQKRDVDLSVIRKTLHCDTHALVQQLQLRGFTIEQAEAITEALVEVVNMTLEQQSKEMVTKTQQEIVTQQLLAEIAAVKKDMIILEKSEFSNLRNITEKQSRDILQLKDTVRDEVSKLEGKILLDVNLERGRTNEEVCVWLFYMQH</sequence>
<evidence type="ECO:0000256" key="2">
    <source>
        <dbReference type="ARBA" id="ARBA00007224"/>
    </source>
</evidence>
<dbReference type="FunFam" id="1.20.5.340:FF:000015">
    <property type="entry name" value="Mitochondrial calcium uniporter regulator 1"/>
    <property type="match status" value="1"/>
</dbReference>
<evidence type="ECO:0000256" key="5">
    <source>
        <dbReference type="ARBA" id="ARBA00023054"/>
    </source>
</evidence>
<organism evidence="8 9">
    <name type="scientific">Octopus vulgaris</name>
    <name type="common">Common octopus</name>
    <dbReference type="NCBI Taxonomy" id="6645"/>
    <lineage>
        <taxon>Eukaryota</taxon>
        <taxon>Metazoa</taxon>
        <taxon>Spiralia</taxon>
        <taxon>Lophotrochozoa</taxon>
        <taxon>Mollusca</taxon>
        <taxon>Cephalopoda</taxon>
        <taxon>Coleoidea</taxon>
        <taxon>Octopodiformes</taxon>
        <taxon>Octopoda</taxon>
        <taxon>Incirrata</taxon>
        <taxon>Octopodidae</taxon>
        <taxon>Octopus</taxon>
    </lineage>
</organism>
<proteinExistence type="inferred from homology"/>
<dbReference type="Proteomes" id="UP001162480">
    <property type="component" value="Chromosome 20"/>
</dbReference>
<accession>A0AA36BQG3</accession>
<protein>
    <submittedName>
        <fullName evidence="8">Uncharacterized protein</fullName>
    </submittedName>
</protein>
<name>A0AA36BQG3_OCTVU</name>
<keyword evidence="9" id="KW-1185">Reference proteome</keyword>
<evidence type="ECO:0000256" key="4">
    <source>
        <dbReference type="ARBA" id="ARBA00022989"/>
    </source>
</evidence>
<gene>
    <name evidence="8" type="ORF">OCTVUL_1B026889</name>
</gene>
<dbReference type="GO" id="GO:0031966">
    <property type="term" value="C:mitochondrial membrane"/>
    <property type="evidence" value="ECO:0007669"/>
    <property type="project" value="UniProtKB-SubCell"/>
</dbReference>
<dbReference type="AlphaFoldDB" id="A0AA36BQG3"/>